<sequence length="339" mass="38468">MSESELAPEPWSVHLMGLVNPMIVIAGNLLGGAFTAMGVLFVWGVGPILDVVMGESKQPRPPRESGLPFETLLWVHGIVHFLVLASFFRFAYLEGSVSIWLIAAALSTGLSAAASAIVTAHELGHKKPRSPGWRLARLLLFSVHYPHFTTEHNHNHHKWVATVRDPASAYEEEGLWSFWFRTIPGQFLSSVRVHNGKGRTGIRNPSYQGLIFQIAAIGIMLMLPNGRTMVVGWLVMSTIAILTLEYVNYIRHWGLRRGEEERQTAMQSWNTEARWSRWTLLELTRHSDHHVRASVPFWQLRPHPEAPELPAGYYACWWPCLVPPIWKRWVGKRIPRNTA</sequence>
<dbReference type="EC" id="1.14.15.3" evidence="14"/>
<evidence type="ECO:0000256" key="9">
    <source>
        <dbReference type="ARBA" id="ARBA00023004"/>
    </source>
</evidence>
<evidence type="ECO:0000259" key="13">
    <source>
        <dbReference type="Pfam" id="PF00487"/>
    </source>
</evidence>
<evidence type="ECO:0000256" key="7">
    <source>
        <dbReference type="ARBA" id="ARBA00022989"/>
    </source>
</evidence>
<evidence type="ECO:0000256" key="11">
    <source>
        <dbReference type="ARBA" id="ARBA00023136"/>
    </source>
</evidence>
<keyword evidence="10 14" id="KW-0503">Monooxygenase</keyword>
<feature type="transmembrane region" description="Helical" evidence="12">
    <location>
        <begin position="22"/>
        <end position="52"/>
    </location>
</feature>
<keyword evidence="3" id="KW-1003">Cell membrane</keyword>
<dbReference type="Pfam" id="PF00487">
    <property type="entry name" value="FA_desaturase"/>
    <property type="match status" value="1"/>
</dbReference>
<dbReference type="GO" id="GO:0046872">
    <property type="term" value="F:metal ion binding"/>
    <property type="evidence" value="ECO:0007669"/>
    <property type="project" value="UniProtKB-KW"/>
</dbReference>
<dbReference type="GO" id="GO:0004497">
    <property type="term" value="F:monooxygenase activity"/>
    <property type="evidence" value="ECO:0007669"/>
    <property type="project" value="UniProtKB-KW"/>
</dbReference>
<evidence type="ECO:0000313" key="14">
    <source>
        <dbReference type="EMBL" id="AIE90275.1"/>
    </source>
</evidence>
<dbReference type="PANTHER" id="PTHR38674:SF1">
    <property type="entry name" value="ALKANE 1-MONOOXYGENASE 1"/>
    <property type="match status" value="1"/>
</dbReference>
<comment type="similarity">
    <text evidence="2">Belongs to the fatty acid desaturase type 1 family. AlkB subfamily.</text>
</comment>
<keyword evidence="11 12" id="KW-0472">Membrane</keyword>
<feature type="transmembrane region" description="Helical" evidence="12">
    <location>
        <begin position="230"/>
        <end position="247"/>
    </location>
</feature>
<feature type="transmembrane region" description="Helical" evidence="12">
    <location>
        <begin position="72"/>
        <end position="92"/>
    </location>
</feature>
<feature type="domain" description="Fatty acid desaturase" evidence="13">
    <location>
        <begin position="100"/>
        <end position="317"/>
    </location>
</feature>
<reference evidence="14" key="1">
    <citation type="journal article" date="2014" name="Genome Biol. Evol.">
        <title>Pangenome evidence for extensive interdomain horizontal transfer affecting lineage core and shell genes in uncultured planktonic thaumarchaeota and euryarchaeota.</title>
        <authorList>
            <person name="Deschamps P."/>
            <person name="Zivanovic Y."/>
            <person name="Moreira D."/>
            <person name="Rodriguez-Valera F."/>
            <person name="Lopez-Garcia P."/>
        </authorList>
    </citation>
    <scope>NUCLEOTIDE SEQUENCE</scope>
</reference>
<keyword evidence="6" id="KW-0479">Metal-binding</keyword>
<organism evidence="14">
    <name type="scientific">uncultured marine group II/III euryarchaeote AD1000_01_G07</name>
    <dbReference type="NCBI Taxonomy" id="1457698"/>
    <lineage>
        <taxon>Archaea</taxon>
        <taxon>Methanobacteriati</taxon>
        <taxon>Methanobacteriota</taxon>
        <taxon>environmental samples</taxon>
    </lineage>
</organism>
<dbReference type="EMBL" id="KF900303">
    <property type="protein sequence ID" value="AIE90275.1"/>
    <property type="molecule type" value="Genomic_DNA"/>
</dbReference>
<evidence type="ECO:0000256" key="8">
    <source>
        <dbReference type="ARBA" id="ARBA00023002"/>
    </source>
</evidence>
<evidence type="ECO:0000256" key="4">
    <source>
        <dbReference type="ARBA" id="ARBA00022519"/>
    </source>
</evidence>
<evidence type="ECO:0000256" key="10">
    <source>
        <dbReference type="ARBA" id="ARBA00023033"/>
    </source>
</evidence>
<evidence type="ECO:0000256" key="3">
    <source>
        <dbReference type="ARBA" id="ARBA00022475"/>
    </source>
</evidence>
<evidence type="ECO:0000256" key="12">
    <source>
        <dbReference type="SAM" id="Phobius"/>
    </source>
</evidence>
<accession>A0A075FFZ9</accession>
<dbReference type="GO" id="GO:0006629">
    <property type="term" value="P:lipid metabolic process"/>
    <property type="evidence" value="ECO:0007669"/>
    <property type="project" value="InterPro"/>
</dbReference>
<proteinExistence type="inferred from homology"/>
<comment type="subcellular location">
    <subcellularLocation>
        <location evidence="1">Cell inner membrane</location>
        <topology evidence="1">Multi-pass membrane protein</topology>
    </subcellularLocation>
</comment>
<keyword evidence="4" id="KW-0997">Cell inner membrane</keyword>
<name>A0A075FFZ9_9EURY</name>
<keyword evidence="7 12" id="KW-1133">Transmembrane helix</keyword>
<keyword evidence="8 14" id="KW-0560">Oxidoreductase</keyword>
<feature type="transmembrane region" description="Helical" evidence="12">
    <location>
        <begin position="207"/>
        <end position="224"/>
    </location>
</feature>
<keyword evidence="9" id="KW-0408">Iron</keyword>
<dbReference type="AlphaFoldDB" id="A0A075FFZ9"/>
<evidence type="ECO:0000256" key="5">
    <source>
        <dbReference type="ARBA" id="ARBA00022692"/>
    </source>
</evidence>
<protein>
    <submittedName>
        <fullName evidence="14">Alkane-1-monooxygenase</fullName>
        <ecNumber evidence="14">1.14.15.3</ecNumber>
    </submittedName>
</protein>
<keyword evidence="5 12" id="KW-0812">Transmembrane</keyword>
<dbReference type="GO" id="GO:0005886">
    <property type="term" value="C:plasma membrane"/>
    <property type="evidence" value="ECO:0007669"/>
    <property type="project" value="UniProtKB-SubCell"/>
</dbReference>
<dbReference type="InterPro" id="IPR033885">
    <property type="entry name" value="AlkB/XylM"/>
</dbReference>
<dbReference type="PANTHER" id="PTHR38674">
    <property type="entry name" value="ALKANE 1-MONOOXYGENASE 1"/>
    <property type="match status" value="1"/>
</dbReference>
<evidence type="ECO:0000256" key="1">
    <source>
        <dbReference type="ARBA" id="ARBA00004429"/>
    </source>
</evidence>
<dbReference type="InterPro" id="IPR005804">
    <property type="entry name" value="FA_desaturase_dom"/>
</dbReference>
<evidence type="ECO:0000256" key="2">
    <source>
        <dbReference type="ARBA" id="ARBA00010823"/>
    </source>
</evidence>
<evidence type="ECO:0000256" key="6">
    <source>
        <dbReference type="ARBA" id="ARBA00022723"/>
    </source>
</evidence>
<feature type="transmembrane region" description="Helical" evidence="12">
    <location>
        <begin position="98"/>
        <end position="120"/>
    </location>
</feature>